<keyword evidence="1" id="KW-0175">Coiled coil</keyword>
<feature type="coiled-coil region" evidence="1">
    <location>
        <begin position="10"/>
        <end position="101"/>
    </location>
</feature>
<dbReference type="EMBL" id="CP031417">
    <property type="protein sequence ID" value="AXK83953.1"/>
    <property type="molecule type" value="Genomic_DNA"/>
</dbReference>
<accession>A0A346A456</accession>
<dbReference type="OrthoDB" id="198726at2"/>
<sequence length="188" mass="21234">MAVVALPAVKAQAQSETDRLRDALRSATAQVRALEDQRTAVQAQLAEVTRARDALKNEVDAAKAQVKKVEADYRQAVREFNDRLEERNQTLEKWKEAYTEAATVARTKDSERAKFETESKTYKAGLNACTVKNKELVKVGRDLLERYDNLTIVDSVVAKEPLIGFQRVKVQNLLQDYGDKVLNQRVDP</sequence>
<dbReference type="Gene3D" id="1.10.287.1490">
    <property type="match status" value="1"/>
</dbReference>
<dbReference type="Proteomes" id="UP000254889">
    <property type="component" value="Chromosome"/>
</dbReference>
<evidence type="ECO:0008006" key="4">
    <source>
        <dbReference type="Google" id="ProtNLM"/>
    </source>
</evidence>
<protein>
    <recommendedName>
        <fullName evidence="4">DNA repair protein</fullName>
    </recommendedName>
</protein>
<organism evidence="2 3">
    <name type="scientific">Pseudolabrys taiwanensis</name>
    <dbReference type="NCBI Taxonomy" id="331696"/>
    <lineage>
        <taxon>Bacteria</taxon>
        <taxon>Pseudomonadati</taxon>
        <taxon>Pseudomonadota</taxon>
        <taxon>Alphaproteobacteria</taxon>
        <taxon>Hyphomicrobiales</taxon>
        <taxon>Xanthobacteraceae</taxon>
        <taxon>Pseudolabrys</taxon>
    </lineage>
</organism>
<dbReference type="AlphaFoldDB" id="A0A346A456"/>
<evidence type="ECO:0000313" key="3">
    <source>
        <dbReference type="Proteomes" id="UP000254889"/>
    </source>
</evidence>
<name>A0A346A456_9HYPH</name>
<dbReference type="KEGG" id="ptaw:DW352_09355"/>
<gene>
    <name evidence="2" type="ORF">DW352_09355</name>
</gene>
<evidence type="ECO:0000313" key="2">
    <source>
        <dbReference type="EMBL" id="AXK83953.1"/>
    </source>
</evidence>
<keyword evidence="3" id="KW-1185">Reference proteome</keyword>
<reference evidence="2 3" key="1">
    <citation type="submission" date="2018-07" db="EMBL/GenBank/DDBJ databases">
        <authorList>
            <person name="Quirk P.G."/>
            <person name="Krulwich T.A."/>
        </authorList>
    </citation>
    <scope>NUCLEOTIDE SEQUENCE [LARGE SCALE GENOMIC DNA]</scope>
    <source>
        <strain evidence="2 3">CC-BB4</strain>
    </source>
</reference>
<evidence type="ECO:0000256" key="1">
    <source>
        <dbReference type="SAM" id="Coils"/>
    </source>
</evidence>
<proteinExistence type="predicted"/>